<proteinExistence type="predicted"/>
<evidence type="ECO:0000313" key="2">
    <source>
        <dbReference type="Proteomes" id="UP000037594"/>
    </source>
</evidence>
<reference evidence="1 2" key="1">
    <citation type="submission" date="2015-06" db="EMBL/GenBank/DDBJ databases">
        <title>Genome sequence of Mycobacterium conceptionense strain MLE.</title>
        <authorList>
            <person name="Greninger A.L."/>
            <person name="Cunningham G."/>
            <person name="Chiu C.Y."/>
            <person name="Miller S."/>
        </authorList>
    </citation>
    <scope>NUCLEOTIDE SEQUENCE [LARGE SCALE GENOMIC DNA]</scope>
    <source>
        <strain evidence="1 2">MLE</strain>
    </source>
</reference>
<name>A0A0J8TZI2_9MYCO</name>
<dbReference type="PATRIC" id="fig|451644.5.peg.7052"/>
<comment type="caution">
    <text evidence="1">The sequence shown here is derived from an EMBL/GenBank/DDBJ whole genome shotgun (WGS) entry which is preliminary data.</text>
</comment>
<evidence type="ECO:0000313" key="1">
    <source>
        <dbReference type="EMBL" id="KMV13625.1"/>
    </source>
</evidence>
<sequence length="91" mass="10153">MVSEWKRGDTWGGVQQSCRSLEGYDRINAIVHYDTPWDDEERQPDYRWSVQDGANGGRILASGWVDGEDGLEAAQRAADEAAARLFPEVAP</sequence>
<dbReference type="AlphaFoldDB" id="A0A0J8TZI2"/>
<dbReference type="Proteomes" id="UP000037594">
    <property type="component" value="Unassembled WGS sequence"/>
</dbReference>
<organism evidence="1 2">
    <name type="scientific">Mycolicibacterium conceptionense</name>
    <dbReference type="NCBI Taxonomy" id="451644"/>
    <lineage>
        <taxon>Bacteria</taxon>
        <taxon>Bacillati</taxon>
        <taxon>Actinomycetota</taxon>
        <taxon>Actinomycetes</taxon>
        <taxon>Mycobacteriales</taxon>
        <taxon>Mycobacteriaceae</taxon>
        <taxon>Mycolicibacterium</taxon>
    </lineage>
</organism>
<dbReference type="EMBL" id="LFOD01000085">
    <property type="protein sequence ID" value="KMV13625.1"/>
    <property type="molecule type" value="Genomic_DNA"/>
</dbReference>
<accession>A0A0J8TZI2</accession>
<gene>
    <name evidence="1" type="ORF">ACT17_34295</name>
</gene>
<protein>
    <submittedName>
        <fullName evidence="1">Uncharacterized protein</fullName>
    </submittedName>
</protein>